<dbReference type="SUPFAM" id="SSF54762">
    <property type="entry name" value="Signal recognition particle alu RNA binding heterodimer, SRP9/14"/>
    <property type="match status" value="1"/>
</dbReference>
<dbReference type="AlphaFoldDB" id="A0AAV6TX46"/>
<organism evidence="10 11">
    <name type="scientific">Oedothorax gibbosus</name>
    <dbReference type="NCBI Taxonomy" id="931172"/>
    <lineage>
        <taxon>Eukaryota</taxon>
        <taxon>Metazoa</taxon>
        <taxon>Ecdysozoa</taxon>
        <taxon>Arthropoda</taxon>
        <taxon>Chelicerata</taxon>
        <taxon>Arachnida</taxon>
        <taxon>Araneae</taxon>
        <taxon>Araneomorphae</taxon>
        <taxon>Entelegynae</taxon>
        <taxon>Araneoidea</taxon>
        <taxon>Linyphiidae</taxon>
        <taxon>Erigoninae</taxon>
        <taxon>Oedothorax</taxon>
    </lineage>
</organism>
<comment type="subcellular location">
    <subcellularLocation>
        <location evidence="1 8">Cytoplasm</location>
    </subcellularLocation>
</comment>
<dbReference type="GO" id="GO:0006614">
    <property type="term" value="P:SRP-dependent cotranslational protein targeting to membrane"/>
    <property type="evidence" value="ECO:0007669"/>
    <property type="project" value="UniProtKB-UniRule"/>
</dbReference>
<evidence type="ECO:0000256" key="1">
    <source>
        <dbReference type="ARBA" id="ARBA00004496"/>
    </source>
</evidence>
<dbReference type="FunFam" id="3.30.720.10:FF:000003">
    <property type="entry name" value="Signal recognition particle 14"/>
    <property type="match status" value="1"/>
</dbReference>
<dbReference type="EMBL" id="JAFNEN010000903">
    <property type="protein sequence ID" value="KAG8176253.1"/>
    <property type="molecule type" value="Genomic_DNA"/>
</dbReference>
<accession>A0AAV6TX46</accession>
<keyword evidence="11" id="KW-1185">Reference proteome</keyword>
<comment type="caution">
    <text evidence="10">The sequence shown here is derived from an EMBL/GenBank/DDBJ whole genome shotgun (WGS) entry which is preliminary data.</text>
</comment>
<evidence type="ECO:0000313" key="11">
    <source>
        <dbReference type="Proteomes" id="UP000827092"/>
    </source>
</evidence>
<feature type="region of interest" description="Disordered" evidence="9">
    <location>
        <begin position="28"/>
        <end position="49"/>
    </location>
</feature>
<name>A0AAV6TX46_9ARAC</name>
<reference evidence="10 11" key="1">
    <citation type="journal article" date="2022" name="Nat. Ecol. Evol.">
        <title>A masculinizing supergene underlies an exaggerated male reproductive morph in a spider.</title>
        <authorList>
            <person name="Hendrickx F."/>
            <person name="De Corte Z."/>
            <person name="Sonet G."/>
            <person name="Van Belleghem S.M."/>
            <person name="Kostlbacher S."/>
            <person name="Vangestel C."/>
        </authorList>
    </citation>
    <scope>NUCLEOTIDE SEQUENCE [LARGE SCALE GENOMIC DNA]</scope>
    <source>
        <strain evidence="10">W744_W776</strain>
    </source>
</reference>
<comment type="subunit">
    <text evidence="8">Heterodimer with SRP9; binds RNA as heterodimer. Component of a signal recognition particle (SRP) complex that consists of a 7SL RNA molecule of 300 nucleotides and six protein subunits: SRP72, SRP68, SRP54, SRP19, SRP14 and SRP9.</text>
</comment>
<proteinExistence type="inferred from homology"/>
<evidence type="ECO:0000256" key="5">
    <source>
        <dbReference type="ARBA" id="ARBA00022884"/>
    </source>
</evidence>
<evidence type="ECO:0000256" key="7">
    <source>
        <dbReference type="ARBA" id="ARBA00023274"/>
    </source>
</evidence>
<dbReference type="Gene3D" id="3.30.720.10">
    <property type="entry name" value="Signal recognition particle alu RNA binding heterodimer, srp9/1"/>
    <property type="match status" value="1"/>
</dbReference>
<dbReference type="Proteomes" id="UP000827092">
    <property type="component" value="Unassembled WGS sequence"/>
</dbReference>
<protein>
    <recommendedName>
        <fullName evidence="3 8">Signal recognition particle 14 kDa protein</fullName>
        <shortName evidence="8">SRP14</shortName>
    </recommendedName>
</protein>
<keyword evidence="5 8" id="KW-0694">RNA-binding</keyword>
<evidence type="ECO:0000256" key="3">
    <source>
        <dbReference type="ARBA" id="ARBA00017926"/>
    </source>
</evidence>
<dbReference type="Pfam" id="PF02290">
    <property type="entry name" value="SRP14"/>
    <property type="match status" value="1"/>
</dbReference>
<dbReference type="InterPro" id="IPR003210">
    <property type="entry name" value="Signal_recog_particle_SRP14"/>
</dbReference>
<keyword evidence="7 8" id="KW-0687">Ribonucleoprotein</keyword>
<dbReference type="GO" id="GO:0008312">
    <property type="term" value="F:7S RNA binding"/>
    <property type="evidence" value="ECO:0007669"/>
    <property type="project" value="UniProtKB-UniRule"/>
</dbReference>
<evidence type="ECO:0000313" key="10">
    <source>
        <dbReference type="EMBL" id="KAG8176253.1"/>
    </source>
</evidence>
<keyword evidence="4 8" id="KW-0963">Cytoplasm</keyword>
<dbReference type="GO" id="GO:0030942">
    <property type="term" value="F:endoplasmic reticulum signal peptide binding"/>
    <property type="evidence" value="ECO:0007669"/>
    <property type="project" value="UniProtKB-UniRule"/>
</dbReference>
<dbReference type="PANTHER" id="PTHR12013">
    <property type="entry name" value="SIGNAL RECOGNITION PARTICLE 14 KD PROTEIN"/>
    <property type="match status" value="1"/>
</dbReference>
<evidence type="ECO:0000256" key="6">
    <source>
        <dbReference type="ARBA" id="ARBA00023135"/>
    </source>
</evidence>
<evidence type="ECO:0000256" key="9">
    <source>
        <dbReference type="SAM" id="MobiDB-lite"/>
    </source>
</evidence>
<comment type="similarity">
    <text evidence="2 8">Belongs to the SRP14 family.</text>
</comment>
<dbReference type="InterPro" id="IPR009018">
    <property type="entry name" value="Signal_recog_particle_SRP9/14"/>
</dbReference>
<gene>
    <name evidence="10" type="ORF">JTE90_021350</name>
</gene>
<keyword evidence="6 8" id="KW-0733">Signal recognition particle</keyword>
<evidence type="ECO:0000256" key="2">
    <source>
        <dbReference type="ARBA" id="ARBA00010349"/>
    </source>
</evidence>
<comment type="function">
    <text evidence="8">Component of the signal recognition particle (SRP) complex, a ribonucleoprotein complex that mediates the cotranslational targeting of secretory and membrane proteins to the endoplasmic reticulum (ER). SRP9 together with SRP14 and the Alu portion of the SRP RNA, constitutes the elongation arrest domain of SRP. The complex of SRP9 and SRP14 is required for SRP RNA binding.</text>
</comment>
<sequence>MVLLENEAFLTELTRLFQKSRSSGTVSITMKRYDGRTKPKPRTSKSVESSLPPISEYKCLIRATLGNKKFSTVVNAKDVNKFQLAYANLLKGNMDGLKKKDKKKVGTSTKATQ</sequence>
<evidence type="ECO:0000256" key="4">
    <source>
        <dbReference type="ARBA" id="ARBA00022490"/>
    </source>
</evidence>
<evidence type="ECO:0000256" key="8">
    <source>
        <dbReference type="RuleBase" id="RU368100"/>
    </source>
</evidence>
<dbReference type="GO" id="GO:0005786">
    <property type="term" value="C:signal recognition particle, endoplasmic reticulum targeting"/>
    <property type="evidence" value="ECO:0007669"/>
    <property type="project" value="UniProtKB-UniRule"/>
</dbReference>